<dbReference type="GO" id="GO:0004671">
    <property type="term" value="F:protein C-terminal S-isoprenylcysteine carboxyl O-methyltransferase activity"/>
    <property type="evidence" value="ECO:0007669"/>
    <property type="project" value="UniProtKB-EC"/>
</dbReference>
<keyword evidence="5" id="KW-0808">Transferase</keyword>
<dbReference type="AlphaFoldDB" id="A0A9P9EQJ6"/>
<dbReference type="Proteomes" id="UP000717696">
    <property type="component" value="Unassembled WGS sequence"/>
</dbReference>
<reference evidence="6" key="1">
    <citation type="journal article" date="2021" name="Nat. Commun.">
        <title>Genetic determinants of endophytism in the Arabidopsis root mycobiome.</title>
        <authorList>
            <person name="Mesny F."/>
            <person name="Miyauchi S."/>
            <person name="Thiergart T."/>
            <person name="Pickel B."/>
            <person name="Atanasova L."/>
            <person name="Karlsson M."/>
            <person name="Huettel B."/>
            <person name="Barry K.W."/>
            <person name="Haridas S."/>
            <person name="Chen C."/>
            <person name="Bauer D."/>
            <person name="Andreopoulos W."/>
            <person name="Pangilinan J."/>
            <person name="LaButti K."/>
            <person name="Riley R."/>
            <person name="Lipzen A."/>
            <person name="Clum A."/>
            <person name="Drula E."/>
            <person name="Henrissat B."/>
            <person name="Kohler A."/>
            <person name="Grigoriev I.V."/>
            <person name="Martin F.M."/>
            <person name="Hacquard S."/>
        </authorList>
    </citation>
    <scope>NUCLEOTIDE SEQUENCE</scope>
    <source>
        <strain evidence="6">MPI-CAGE-AT-0021</strain>
    </source>
</reference>
<gene>
    <name evidence="6" type="ORF">B0J13DRAFT_415887</name>
</gene>
<evidence type="ECO:0000256" key="1">
    <source>
        <dbReference type="ARBA" id="ARBA00004141"/>
    </source>
</evidence>
<comment type="subcellular location">
    <subcellularLocation>
        <location evidence="5">Endoplasmic reticulum membrane</location>
        <topology evidence="5">Multi-pass membrane protein</topology>
    </subcellularLocation>
    <subcellularLocation>
        <location evidence="1">Membrane</location>
        <topology evidence="1">Multi-pass membrane protein</topology>
    </subcellularLocation>
</comment>
<dbReference type="OrthoDB" id="422086at2759"/>
<sequence length="113" mass="12672">ICPHPANLNAELSNWSAYTITCFLLIVCVGAPLRLISFQRLGKNPTFNLAQPDRLSTTGIYRYIQHPRYIGQVVILRTNSVLFLRWDGALACWIPETASAILNGWGSVSLWIL</sequence>
<keyword evidence="5" id="KW-0256">Endoplasmic reticulum</keyword>
<evidence type="ECO:0000313" key="7">
    <source>
        <dbReference type="Proteomes" id="UP000717696"/>
    </source>
</evidence>
<comment type="catalytic activity">
    <reaction evidence="5">
        <text>[protein]-C-terminal S-[(2E,6E)-farnesyl]-L-cysteine + S-adenosyl-L-methionine = [protein]-C-terminal S-[(2E,6E)-farnesyl]-L-cysteine methyl ester + S-adenosyl-L-homocysteine</text>
        <dbReference type="Rhea" id="RHEA:21672"/>
        <dbReference type="Rhea" id="RHEA-COMP:12125"/>
        <dbReference type="Rhea" id="RHEA-COMP:12126"/>
        <dbReference type="ChEBI" id="CHEBI:57856"/>
        <dbReference type="ChEBI" id="CHEBI:59789"/>
        <dbReference type="ChEBI" id="CHEBI:90510"/>
        <dbReference type="ChEBI" id="CHEBI:90511"/>
        <dbReference type="EC" id="2.1.1.100"/>
    </reaction>
</comment>
<dbReference type="InterPro" id="IPR007269">
    <property type="entry name" value="ICMT_MeTrfase"/>
</dbReference>
<evidence type="ECO:0000256" key="3">
    <source>
        <dbReference type="ARBA" id="ARBA00022989"/>
    </source>
</evidence>
<dbReference type="EC" id="2.1.1.100" evidence="5"/>
<keyword evidence="7" id="KW-1185">Reference proteome</keyword>
<protein>
    <recommendedName>
        <fullName evidence="5">Protein-S-isoprenylcysteine O-methyltransferase</fullName>
        <ecNumber evidence="5">2.1.1.100</ecNumber>
    </recommendedName>
</protein>
<evidence type="ECO:0000256" key="2">
    <source>
        <dbReference type="ARBA" id="ARBA00022692"/>
    </source>
</evidence>
<keyword evidence="5" id="KW-0489">Methyltransferase</keyword>
<evidence type="ECO:0000256" key="4">
    <source>
        <dbReference type="ARBA" id="ARBA00023136"/>
    </source>
</evidence>
<feature type="non-terminal residue" evidence="6">
    <location>
        <position position="113"/>
    </location>
</feature>
<dbReference type="GO" id="GO:0005789">
    <property type="term" value="C:endoplasmic reticulum membrane"/>
    <property type="evidence" value="ECO:0007669"/>
    <property type="project" value="UniProtKB-SubCell"/>
</dbReference>
<dbReference type="Pfam" id="PF04140">
    <property type="entry name" value="ICMT"/>
    <property type="match status" value="1"/>
</dbReference>
<organism evidence="6 7">
    <name type="scientific">Dactylonectria estremocensis</name>
    <dbReference type="NCBI Taxonomy" id="1079267"/>
    <lineage>
        <taxon>Eukaryota</taxon>
        <taxon>Fungi</taxon>
        <taxon>Dikarya</taxon>
        <taxon>Ascomycota</taxon>
        <taxon>Pezizomycotina</taxon>
        <taxon>Sordariomycetes</taxon>
        <taxon>Hypocreomycetidae</taxon>
        <taxon>Hypocreales</taxon>
        <taxon>Nectriaceae</taxon>
        <taxon>Dactylonectria</taxon>
    </lineage>
</organism>
<feature type="transmembrane region" description="Helical" evidence="5">
    <location>
        <begin position="15"/>
        <end position="36"/>
    </location>
</feature>
<keyword evidence="4 5" id="KW-0472">Membrane</keyword>
<name>A0A9P9EQJ6_9HYPO</name>
<evidence type="ECO:0000313" key="6">
    <source>
        <dbReference type="EMBL" id="KAH7142704.1"/>
    </source>
</evidence>
<dbReference type="EMBL" id="JAGMUU010000011">
    <property type="protein sequence ID" value="KAH7142704.1"/>
    <property type="molecule type" value="Genomic_DNA"/>
</dbReference>
<keyword evidence="3 5" id="KW-1133">Transmembrane helix</keyword>
<evidence type="ECO:0000256" key="5">
    <source>
        <dbReference type="RuleBase" id="RU362022"/>
    </source>
</evidence>
<keyword evidence="5" id="KW-0949">S-adenosyl-L-methionine</keyword>
<proteinExistence type="inferred from homology"/>
<comment type="similarity">
    <text evidence="5">Belongs to the class VI-like SAM-binding methyltransferase superfamily. Isoprenylcysteine carboxyl methyltransferase family.</text>
</comment>
<accession>A0A9P9EQJ6</accession>
<dbReference type="Gene3D" id="1.20.120.1630">
    <property type="match status" value="1"/>
</dbReference>
<comment type="caution">
    <text evidence="5">Lacks conserved residue(s) required for the propagation of feature annotation.</text>
</comment>
<dbReference type="GO" id="GO:0032259">
    <property type="term" value="P:methylation"/>
    <property type="evidence" value="ECO:0007669"/>
    <property type="project" value="UniProtKB-KW"/>
</dbReference>
<keyword evidence="2 5" id="KW-0812">Transmembrane</keyword>
<feature type="non-terminal residue" evidence="6">
    <location>
        <position position="1"/>
    </location>
</feature>
<comment type="caution">
    <text evidence="6">The sequence shown here is derived from an EMBL/GenBank/DDBJ whole genome shotgun (WGS) entry which is preliminary data.</text>
</comment>